<dbReference type="AlphaFoldDB" id="A0A699SRS4"/>
<dbReference type="InterPro" id="IPR052160">
    <property type="entry name" value="Gypsy_RT_Integrase-like"/>
</dbReference>
<feature type="domain" description="Integrase zinc-binding" evidence="1">
    <location>
        <begin position="5"/>
        <end position="55"/>
    </location>
</feature>
<reference evidence="2" key="1">
    <citation type="journal article" date="2019" name="Sci. Rep.">
        <title>Draft genome of Tanacetum cinerariifolium, the natural source of mosquito coil.</title>
        <authorList>
            <person name="Yamashiro T."/>
            <person name="Shiraishi A."/>
            <person name="Satake H."/>
            <person name="Nakayama K."/>
        </authorList>
    </citation>
    <scope>NUCLEOTIDE SEQUENCE</scope>
</reference>
<evidence type="ECO:0000259" key="1">
    <source>
        <dbReference type="Pfam" id="PF17921"/>
    </source>
</evidence>
<dbReference type="GO" id="GO:0003964">
    <property type="term" value="F:RNA-directed DNA polymerase activity"/>
    <property type="evidence" value="ECO:0007669"/>
    <property type="project" value="UniProtKB-KW"/>
</dbReference>
<dbReference type="InterPro" id="IPR041588">
    <property type="entry name" value="Integrase_H2C2"/>
</dbReference>
<dbReference type="PANTHER" id="PTHR47266">
    <property type="entry name" value="ENDONUCLEASE-RELATED"/>
    <property type="match status" value="1"/>
</dbReference>
<protein>
    <submittedName>
        <fullName evidence="2">Reverse transcriptase domain-containing protein</fullName>
    </submittedName>
</protein>
<proteinExistence type="predicted"/>
<dbReference type="Pfam" id="PF17921">
    <property type="entry name" value="Integrase_H2C2"/>
    <property type="match status" value="1"/>
</dbReference>
<accession>A0A699SRS4</accession>
<keyword evidence="2" id="KW-0808">Transferase</keyword>
<comment type="caution">
    <text evidence="2">The sequence shown here is derived from an EMBL/GenBank/DDBJ whole genome shotgun (WGS) entry which is preliminary data.</text>
</comment>
<dbReference type="Gene3D" id="1.10.340.70">
    <property type="match status" value="1"/>
</dbReference>
<keyword evidence="2" id="KW-0695">RNA-directed DNA polymerase</keyword>
<sequence length="77" mass="8778">QKAVDILTACHSGPIEGLYGANYTAKRVFDSGFYWPTIYKDAFELVKHCDSCQRQGNILQKYEMPQNAIQVCEIFDV</sequence>
<name>A0A699SRS4_TANCI</name>
<organism evidence="2">
    <name type="scientific">Tanacetum cinerariifolium</name>
    <name type="common">Dalmatian daisy</name>
    <name type="synonym">Chrysanthemum cinerariifolium</name>
    <dbReference type="NCBI Taxonomy" id="118510"/>
    <lineage>
        <taxon>Eukaryota</taxon>
        <taxon>Viridiplantae</taxon>
        <taxon>Streptophyta</taxon>
        <taxon>Embryophyta</taxon>
        <taxon>Tracheophyta</taxon>
        <taxon>Spermatophyta</taxon>
        <taxon>Magnoliopsida</taxon>
        <taxon>eudicotyledons</taxon>
        <taxon>Gunneridae</taxon>
        <taxon>Pentapetalae</taxon>
        <taxon>asterids</taxon>
        <taxon>campanulids</taxon>
        <taxon>Asterales</taxon>
        <taxon>Asteraceae</taxon>
        <taxon>Asteroideae</taxon>
        <taxon>Anthemideae</taxon>
        <taxon>Anthemidinae</taxon>
        <taxon>Tanacetum</taxon>
    </lineage>
</organism>
<keyword evidence="2" id="KW-0548">Nucleotidyltransferase</keyword>
<feature type="non-terminal residue" evidence="2">
    <location>
        <position position="1"/>
    </location>
</feature>
<evidence type="ECO:0000313" key="2">
    <source>
        <dbReference type="EMBL" id="GFC99608.1"/>
    </source>
</evidence>
<gene>
    <name evidence="2" type="ORF">Tci_871578</name>
</gene>
<dbReference type="EMBL" id="BKCJ011179639">
    <property type="protein sequence ID" value="GFC99608.1"/>
    <property type="molecule type" value="Genomic_DNA"/>
</dbReference>